<dbReference type="SUPFAM" id="SSF51905">
    <property type="entry name" value="FAD/NAD(P)-binding domain"/>
    <property type="match status" value="1"/>
</dbReference>
<keyword evidence="3" id="KW-1185">Reference proteome</keyword>
<sequence>MECLRARNFAAMAVFSCPSGRSRRRTLRTTKRGGLSEKRCRFYQVKASSAGSYSCVAIKEEFADEEDYVKAGGSELVFVQMQQDKAMKKQSNIAHKLPPIPIGDDVLDLVVIGCGPAGLALAAESAKLGCDISVGLIGPNLPFTNNYGVWEDEFKDLGLEGCIEHVWRDTIAYLDDDDPVLIGRAYGRVSGHLFHQELLRRCVESGVLYLRIIEAADGHSLVACEPDMLFPKASGKLLQYEVGGPQVSVQTAYDVEVEKVPSSESEYSTFLYVMPMSSTRVFLEETCLASKGAMPFDLLRRKLMSRLETMGIRILKTFEEMCGNCENESQIRRAIGHAAGSMTKPTLKDQNGNFTKSQLFDLNSAMNSNSKHKNFENVEISTLKLGKNEMKFIFGFMLTWNTLWPQERKRQRGFLGSTMSLADLILFALYMFVIAPNDMRMCLVRHLLSHPTGATMIRTYLTV</sequence>
<dbReference type="Proteomes" id="UP001174677">
    <property type="component" value="Chromosome 4"/>
</dbReference>
<evidence type="ECO:0008006" key="4">
    <source>
        <dbReference type="Google" id="ProtNLM"/>
    </source>
</evidence>
<accession>A0ABQ9MWI3</accession>
<dbReference type="Pfam" id="PF05834">
    <property type="entry name" value="Lycopene_cycl"/>
    <property type="match status" value="1"/>
</dbReference>
<evidence type="ECO:0000313" key="2">
    <source>
        <dbReference type="EMBL" id="KAJ9183793.1"/>
    </source>
</evidence>
<dbReference type="EMBL" id="JARPOI010000004">
    <property type="protein sequence ID" value="KAJ9183793.1"/>
    <property type="molecule type" value="Genomic_DNA"/>
</dbReference>
<keyword evidence="1" id="KW-1133">Transmembrane helix</keyword>
<evidence type="ECO:0000313" key="3">
    <source>
        <dbReference type="Proteomes" id="UP001174677"/>
    </source>
</evidence>
<keyword evidence="1" id="KW-0472">Membrane</keyword>
<keyword evidence="1" id="KW-0812">Transmembrane</keyword>
<reference evidence="2" key="1">
    <citation type="journal article" date="2023" name="Plant Biotechnol. J.">
        <title>Chromosome-level wild Hevea brasiliensis genome provides new tools for genomic-assisted breeding and valuable loci to elevate rubber yield.</title>
        <authorList>
            <person name="Cheng H."/>
            <person name="Song X."/>
            <person name="Hu Y."/>
            <person name="Wu T."/>
            <person name="Yang Q."/>
            <person name="An Z."/>
            <person name="Feng S."/>
            <person name="Deng Z."/>
            <person name="Wu W."/>
            <person name="Zeng X."/>
            <person name="Tu M."/>
            <person name="Wang X."/>
            <person name="Huang H."/>
        </authorList>
    </citation>
    <scope>NUCLEOTIDE SEQUENCE</scope>
    <source>
        <strain evidence="2">MT/VB/25A 57/8</strain>
    </source>
</reference>
<organism evidence="2 3">
    <name type="scientific">Hevea brasiliensis</name>
    <name type="common">Para rubber tree</name>
    <name type="synonym">Siphonia brasiliensis</name>
    <dbReference type="NCBI Taxonomy" id="3981"/>
    <lineage>
        <taxon>Eukaryota</taxon>
        <taxon>Viridiplantae</taxon>
        <taxon>Streptophyta</taxon>
        <taxon>Embryophyta</taxon>
        <taxon>Tracheophyta</taxon>
        <taxon>Spermatophyta</taxon>
        <taxon>Magnoliopsida</taxon>
        <taxon>eudicotyledons</taxon>
        <taxon>Gunneridae</taxon>
        <taxon>Pentapetalae</taxon>
        <taxon>rosids</taxon>
        <taxon>fabids</taxon>
        <taxon>Malpighiales</taxon>
        <taxon>Euphorbiaceae</taxon>
        <taxon>Crotonoideae</taxon>
        <taxon>Micrandreae</taxon>
        <taxon>Hevea</taxon>
    </lineage>
</organism>
<protein>
    <recommendedName>
        <fullName evidence="4">Lycopene epsilon cyclase</fullName>
    </recommendedName>
</protein>
<proteinExistence type="predicted"/>
<gene>
    <name evidence="2" type="ORF">P3X46_007603</name>
</gene>
<dbReference type="PANTHER" id="PTHR39757:SF3">
    <property type="entry name" value="LYCOPENE EPSILON CYCLASE, CHLOROPLASTIC"/>
    <property type="match status" value="1"/>
</dbReference>
<dbReference type="InterPro" id="IPR036188">
    <property type="entry name" value="FAD/NAD-bd_sf"/>
</dbReference>
<name>A0ABQ9MWI3_HEVBR</name>
<dbReference type="PANTHER" id="PTHR39757">
    <property type="match status" value="1"/>
</dbReference>
<comment type="caution">
    <text evidence="2">The sequence shown here is derived from an EMBL/GenBank/DDBJ whole genome shotgun (WGS) entry which is preliminary data.</text>
</comment>
<evidence type="ECO:0000256" key="1">
    <source>
        <dbReference type="SAM" id="Phobius"/>
    </source>
</evidence>
<feature type="transmembrane region" description="Helical" evidence="1">
    <location>
        <begin position="414"/>
        <end position="435"/>
    </location>
</feature>